<accession>A0A9N8DPI5</accession>
<dbReference type="PANTHER" id="PTHR23236">
    <property type="entry name" value="EUKARYOTIC TRANSLATION INITIATION FACTOR 4B/4H"/>
    <property type="match status" value="1"/>
</dbReference>
<dbReference type="CDD" id="cd12400">
    <property type="entry name" value="RRM_Nop6"/>
    <property type="match status" value="1"/>
</dbReference>
<feature type="compositionally biased region" description="Basic residues" evidence="3">
    <location>
        <begin position="410"/>
        <end position="420"/>
    </location>
</feature>
<dbReference type="GO" id="GO:0008143">
    <property type="term" value="F:poly(A) binding"/>
    <property type="evidence" value="ECO:0007669"/>
    <property type="project" value="TreeGrafter"/>
</dbReference>
<feature type="compositionally biased region" description="Basic and acidic residues" evidence="3">
    <location>
        <begin position="40"/>
        <end position="64"/>
    </location>
</feature>
<evidence type="ECO:0000256" key="1">
    <source>
        <dbReference type="ARBA" id="ARBA00022884"/>
    </source>
</evidence>
<protein>
    <submittedName>
        <fullName evidence="5">RNA recognition motif. (A.k.a. RRM, RBD, or RNP domain)</fullName>
    </submittedName>
</protein>
<dbReference type="EMBL" id="CAICTM010000198">
    <property type="protein sequence ID" value="CAB9504494.1"/>
    <property type="molecule type" value="Genomic_DNA"/>
</dbReference>
<dbReference type="PANTHER" id="PTHR23236:SF92">
    <property type="entry name" value="POLYADENYLATE-BINDING PROTEIN 1"/>
    <property type="match status" value="1"/>
</dbReference>
<feature type="compositionally biased region" description="Basic and acidic residues" evidence="3">
    <location>
        <begin position="385"/>
        <end position="394"/>
    </location>
</feature>
<dbReference type="OrthoDB" id="439808at2759"/>
<proteinExistence type="predicted"/>
<feature type="region of interest" description="Disordered" evidence="3">
    <location>
        <begin position="328"/>
        <end position="420"/>
    </location>
</feature>
<comment type="caution">
    <text evidence="5">The sequence shown here is derived from an EMBL/GenBank/DDBJ whole genome shotgun (WGS) entry which is preliminary data.</text>
</comment>
<feature type="domain" description="RRM" evidence="4">
    <location>
        <begin position="143"/>
        <end position="233"/>
    </location>
</feature>
<dbReference type="InterPro" id="IPR034228">
    <property type="entry name" value="Nop6_RRM"/>
</dbReference>
<evidence type="ECO:0000256" key="2">
    <source>
        <dbReference type="PROSITE-ProRule" id="PRU00176"/>
    </source>
</evidence>
<dbReference type="Pfam" id="PF00076">
    <property type="entry name" value="RRM_1"/>
    <property type="match status" value="1"/>
</dbReference>
<dbReference type="InterPro" id="IPR000504">
    <property type="entry name" value="RRM_dom"/>
</dbReference>
<dbReference type="PROSITE" id="PS50102">
    <property type="entry name" value="RRM"/>
    <property type="match status" value="1"/>
</dbReference>
<organism evidence="5 6">
    <name type="scientific">Seminavis robusta</name>
    <dbReference type="NCBI Taxonomy" id="568900"/>
    <lineage>
        <taxon>Eukaryota</taxon>
        <taxon>Sar</taxon>
        <taxon>Stramenopiles</taxon>
        <taxon>Ochrophyta</taxon>
        <taxon>Bacillariophyta</taxon>
        <taxon>Bacillariophyceae</taxon>
        <taxon>Bacillariophycidae</taxon>
        <taxon>Naviculales</taxon>
        <taxon>Naviculaceae</taxon>
        <taxon>Seminavis</taxon>
    </lineage>
</organism>
<dbReference type="Proteomes" id="UP001153069">
    <property type="component" value="Unassembled WGS sequence"/>
</dbReference>
<evidence type="ECO:0000256" key="3">
    <source>
        <dbReference type="SAM" id="MobiDB-lite"/>
    </source>
</evidence>
<keyword evidence="6" id="KW-1185">Reference proteome</keyword>
<feature type="region of interest" description="Disordered" evidence="3">
    <location>
        <begin position="1"/>
        <end position="66"/>
    </location>
</feature>
<evidence type="ECO:0000313" key="6">
    <source>
        <dbReference type="Proteomes" id="UP001153069"/>
    </source>
</evidence>
<reference evidence="5" key="1">
    <citation type="submission" date="2020-06" db="EMBL/GenBank/DDBJ databases">
        <authorList>
            <consortium name="Plant Systems Biology data submission"/>
        </authorList>
    </citation>
    <scope>NUCLEOTIDE SEQUENCE</scope>
    <source>
        <strain evidence="5">D6</strain>
    </source>
</reference>
<dbReference type="SUPFAM" id="SSF54928">
    <property type="entry name" value="RNA-binding domain, RBD"/>
    <property type="match status" value="1"/>
</dbReference>
<name>A0A9N8DPI5_9STRA</name>
<dbReference type="AlphaFoldDB" id="A0A9N8DPI5"/>
<dbReference type="Gene3D" id="3.30.70.330">
    <property type="match status" value="1"/>
</dbReference>
<dbReference type="InterPro" id="IPR035979">
    <property type="entry name" value="RBD_domain_sf"/>
</dbReference>
<dbReference type="SMART" id="SM00360">
    <property type="entry name" value="RRM"/>
    <property type="match status" value="1"/>
</dbReference>
<feature type="compositionally biased region" description="Basic residues" evidence="3">
    <location>
        <begin position="1"/>
        <end position="14"/>
    </location>
</feature>
<dbReference type="InterPro" id="IPR012677">
    <property type="entry name" value="Nucleotide-bd_a/b_plait_sf"/>
</dbReference>
<evidence type="ECO:0000259" key="4">
    <source>
        <dbReference type="PROSITE" id="PS50102"/>
    </source>
</evidence>
<gene>
    <name evidence="5" type="ORF">SEMRO_199_G084300.1</name>
</gene>
<sequence>MAKKKSAAQVRRLKARAEKRGEEYVAPEVDSKASSAEQDESTKTTSKDTTTESTTKKTKTDSKRITAARKLKKELLEIQNQEDLRAKERRSLKRKAEAIAAEEVGCSVEEMQQWYQDNQHLLEEKTEKGDKKGASSSHKKTPYIVFVGQLAFTTTAQALLAHIRTELAESGLFAKDAVSEETVKVRLLTDPKTKKSRGMAFVELADPEIMYACLRLHHTLLDGRRLNVERSAGGRKKETRDAKIKQYRQEQEDYLSNVVDTIMAEFFKSGELKQGELDEGAIAMCKRYSAGMVETAIKQYIENNGSTMDNTSAYFSYLLAKLASEGIDNNKDQQGSSNNHKRGDRPPDSSKPSSNNKRPKTDFNKNKQSTTIASRSALPQVDFGISEKKSDSHKKPNLSDMFPSLASRGGGRRGRGRGYM</sequence>
<keyword evidence="1 2" id="KW-0694">RNA-binding</keyword>
<evidence type="ECO:0000313" key="5">
    <source>
        <dbReference type="EMBL" id="CAB9504494.1"/>
    </source>
</evidence>